<dbReference type="STRING" id="693979.Bache_0362"/>
<evidence type="ECO:0000256" key="2">
    <source>
        <dbReference type="ARBA" id="ARBA00006555"/>
    </source>
</evidence>
<dbReference type="NCBIfam" id="TIGR01352">
    <property type="entry name" value="tonB_Cterm"/>
    <property type="match status" value="1"/>
</dbReference>
<evidence type="ECO:0000259" key="11">
    <source>
        <dbReference type="PROSITE" id="PS52015"/>
    </source>
</evidence>
<dbReference type="InterPro" id="IPR006260">
    <property type="entry name" value="TonB/TolA_C"/>
</dbReference>
<evidence type="ECO:0000313" key="13">
    <source>
        <dbReference type="Proteomes" id="UP000008630"/>
    </source>
</evidence>
<evidence type="ECO:0000256" key="9">
    <source>
        <dbReference type="ARBA" id="ARBA00023136"/>
    </source>
</evidence>
<organism evidence="12 13">
    <name type="scientific">Bacteroides helcogenes (strain ATCC 35417 / DSM 20613 / JCM 6297 / CCUG 15421 / P 36-108)</name>
    <dbReference type="NCBI Taxonomy" id="693979"/>
    <lineage>
        <taxon>Bacteria</taxon>
        <taxon>Pseudomonadati</taxon>
        <taxon>Bacteroidota</taxon>
        <taxon>Bacteroidia</taxon>
        <taxon>Bacteroidales</taxon>
        <taxon>Bacteroidaceae</taxon>
        <taxon>Bacteroides</taxon>
    </lineage>
</organism>
<gene>
    <name evidence="12" type="ordered locus">Bache_0362</name>
</gene>
<protein>
    <submittedName>
        <fullName evidence="12">Outer membrane transport energization protein TonB</fullName>
    </submittedName>
</protein>
<comment type="subcellular location">
    <subcellularLocation>
        <location evidence="1">Cell inner membrane</location>
        <topology evidence="1">Single-pass membrane protein</topology>
        <orientation evidence="1">Periplasmic side</orientation>
    </subcellularLocation>
</comment>
<dbReference type="eggNOG" id="COG0810">
    <property type="taxonomic scope" value="Bacteria"/>
</dbReference>
<keyword evidence="7" id="KW-0653">Protein transport</keyword>
<evidence type="ECO:0000313" key="12">
    <source>
        <dbReference type="EMBL" id="ADV42391.1"/>
    </source>
</evidence>
<evidence type="ECO:0000256" key="10">
    <source>
        <dbReference type="SAM" id="SignalP"/>
    </source>
</evidence>
<dbReference type="InterPro" id="IPR003538">
    <property type="entry name" value="TonB"/>
</dbReference>
<dbReference type="EMBL" id="CP002352">
    <property type="protein sequence ID" value="ADV42391.1"/>
    <property type="molecule type" value="Genomic_DNA"/>
</dbReference>
<keyword evidence="3" id="KW-0813">Transport</keyword>
<evidence type="ECO:0000256" key="8">
    <source>
        <dbReference type="ARBA" id="ARBA00022989"/>
    </source>
</evidence>
<dbReference type="TCDB" id="2.C.1.4.1">
    <property type="family name" value="the tonb-exbb-exbd/tola-tolq-tolr outer membrane receptor energizers and stabilizers (tonb/tola) family"/>
</dbReference>
<evidence type="ECO:0000256" key="4">
    <source>
        <dbReference type="ARBA" id="ARBA00022475"/>
    </source>
</evidence>
<dbReference type="GO" id="GO:0098797">
    <property type="term" value="C:plasma membrane protein complex"/>
    <property type="evidence" value="ECO:0007669"/>
    <property type="project" value="TreeGrafter"/>
</dbReference>
<dbReference type="Pfam" id="PF14869">
    <property type="entry name" value="DUF4488"/>
    <property type="match status" value="1"/>
</dbReference>
<dbReference type="PATRIC" id="fig|693979.3.peg.391"/>
<feature type="signal peptide" evidence="10">
    <location>
        <begin position="1"/>
        <end position="20"/>
    </location>
</feature>
<evidence type="ECO:0000256" key="1">
    <source>
        <dbReference type="ARBA" id="ARBA00004383"/>
    </source>
</evidence>
<evidence type="ECO:0000256" key="7">
    <source>
        <dbReference type="ARBA" id="ARBA00022927"/>
    </source>
</evidence>
<reference evidence="12 13" key="2">
    <citation type="journal article" date="2011" name="Stand. Genomic Sci.">
        <title>Complete genome sequence of Bacteroides helcogenes type strain (P 36-108).</title>
        <authorList>
            <person name="Pati A."/>
            <person name="Gronow S."/>
            <person name="Zeytun A."/>
            <person name="Lapidus A."/>
            <person name="Nolan M."/>
            <person name="Hammon N."/>
            <person name="Deshpande S."/>
            <person name="Cheng J.F."/>
            <person name="Tapia R."/>
            <person name="Han C."/>
            <person name="Goodwin L."/>
            <person name="Pitluck S."/>
            <person name="Liolios K."/>
            <person name="Pagani I."/>
            <person name="Ivanova N."/>
            <person name="Mavromatis K."/>
            <person name="Chen A."/>
            <person name="Palaniappan K."/>
            <person name="Land M."/>
            <person name="Hauser L."/>
            <person name="Chang Y.J."/>
            <person name="Jeffries C.D."/>
            <person name="Detter J.C."/>
            <person name="Brambilla E."/>
            <person name="Rohde M."/>
            <person name="Goker M."/>
            <person name="Woyke T."/>
            <person name="Bristow J."/>
            <person name="Eisen J.A."/>
            <person name="Markowitz V."/>
            <person name="Hugenholtz P."/>
            <person name="Kyrpides N.C."/>
            <person name="Klenk H.P."/>
            <person name="Lucas S."/>
        </authorList>
    </citation>
    <scope>NUCLEOTIDE SEQUENCE [LARGE SCALE GENOMIC DNA]</scope>
    <source>
        <strain evidence="13">ATCC 35417 / DSM 20613 / JCM 6297 / CCUG 15421 / P 36-108</strain>
    </source>
</reference>
<dbReference type="GO" id="GO:0030288">
    <property type="term" value="C:outer membrane-bounded periplasmic space"/>
    <property type="evidence" value="ECO:0007669"/>
    <property type="project" value="InterPro"/>
</dbReference>
<sequence>MKNKLFSLLVLLFACLPLFCQNRSKPMVDADGVYLVTEKMPEYPGGVSAMMQYLSSNIKYPVEAQKKNISGRVMVQFVIMEDGKLSRIKVIKSLDPLLDEEAMRAVREMPAWSPGMQDGKKVKTRFTIPISFNLDKADRTVPSAKLVVQSGQPVKNKTMQGVWQLCRVDSVELGYQISLLPVLKILSDGNTFMNIVVQVEMGGSMILAQGEYELPSDNVYVEKLEKSAFLSFQSGTSNEITVERLHDNLIKMTFKVPGREQLGTEYWHRVPSPDIKVMAD</sequence>
<dbReference type="GO" id="GO:0031992">
    <property type="term" value="F:energy transducer activity"/>
    <property type="evidence" value="ECO:0007669"/>
    <property type="project" value="InterPro"/>
</dbReference>
<dbReference type="Gene3D" id="2.40.128.490">
    <property type="entry name" value="Uncharacterised protein PF14869, DUF4488"/>
    <property type="match status" value="1"/>
</dbReference>
<dbReference type="PANTHER" id="PTHR33446">
    <property type="entry name" value="PROTEIN TONB-RELATED"/>
    <property type="match status" value="1"/>
</dbReference>
<dbReference type="PROSITE" id="PS51257">
    <property type="entry name" value="PROKAR_LIPOPROTEIN"/>
    <property type="match status" value="1"/>
</dbReference>
<dbReference type="Proteomes" id="UP000008630">
    <property type="component" value="Chromosome"/>
</dbReference>
<proteinExistence type="inferred from homology"/>
<comment type="similarity">
    <text evidence="2">Belongs to the TonB family.</text>
</comment>
<dbReference type="OrthoDB" id="9814002at2"/>
<dbReference type="RefSeq" id="WP_013546008.1">
    <property type="nucleotide sequence ID" value="NC_014933.1"/>
</dbReference>
<dbReference type="Gene3D" id="3.30.1150.10">
    <property type="match status" value="1"/>
</dbReference>
<keyword evidence="13" id="KW-1185">Reference proteome</keyword>
<dbReference type="FunFam" id="3.30.1150.10:FF:000002">
    <property type="entry name" value="Energy transducer TonB"/>
    <property type="match status" value="1"/>
</dbReference>
<dbReference type="PROSITE" id="PS52015">
    <property type="entry name" value="TONB_CTD"/>
    <property type="match status" value="1"/>
</dbReference>
<dbReference type="KEGG" id="bhl:Bache_0362"/>
<dbReference type="InterPro" id="IPR051045">
    <property type="entry name" value="TonB-dependent_transducer"/>
</dbReference>
<feature type="domain" description="TonB C-terminal" evidence="11">
    <location>
        <begin position="45"/>
        <end position="141"/>
    </location>
</feature>
<dbReference type="PRINTS" id="PR01374">
    <property type="entry name" value="TONBPROTEIN"/>
</dbReference>
<keyword evidence="8" id="KW-1133">Transmembrane helix</keyword>
<keyword evidence="9" id="KW-0472">Membrane</keyword>
<name>E6SUV5_BACT6</name>
<keyword evidence="6" id="KW-0812">Transmembrane</keyword>
<feature type="chain" id="PRO_5003211116" evidence="10">
    <location>
        <begin position="21"/>
        <end position="280"/>
    </location>
</feature>
<accession>E6SUV5</accession>
<reference key="1">
    <citation type="submission" date="2010-11" db="EMBL/GenBank/DDBJ databases">
        <title>The complete genome of Bacteroides helcogenes P 36-108.</title>
        <authorList>
            <consortium name="US DOE Joint Genome Institute (JGI-PGF)"/>
            <person name="Lucas S."/>
            <person name="Copeland A."/>
            <person name="Lapidus A."/>
            <person name="Bruce D."/>
            <person name="Goodwin L."/>
            <person name="Pitluck S."/>
            <person name="Kyrpides N."/>
            <person name="Mavromatis K."/>
            <person name="Ivanova N."/>
            <person name="Zeytun A."/>
            <person name="Brettin T."/>
            <person name="Detter J.C."/>
            <person name="Tapia R."/>
            <person name="Han C."/>
            <person name="Land M."/>
            <person name="Hauser L."/>
            <person name="Markowitz V."/>
            <person name="Cheng J.-F."/>
            <person name="Hugenholtz P."/>
            <person name="Woyke T."/>
            <person name="Wu D."/>
            <person name="Gronow S."/>
            <person name="Wellnitz S."/>
            <person name="Brambilla E."/>
            <person name="Klenk H.-P."/>
            <person name="Eisen J.A."/>
        </authorList>
    </citation>
    <scope>NUCLEOTIDE SEQUENCE</scope>
    <source>
        <strain>P 36-108</strain>
    </source>
</reference>
<dbReference type="SUPFAM" id="SSF74653">
    <property type="entry name" value="TolA/TonB C-terminal domain"/>
    <property type="match status" value="1"/>
</dbReference>
<dbReference type="InterPro" id="IPR027991">
    <property type="entry name" value="DUF4488"/>
</dbReference>
<dbReference type="Pfam" id="PF03544">
    <property type="entry name" value="TonB_C"/>
    <property type="match status" value="1"/>
</dbReference>
<dbReference type="AlphaFoldDB" id="E6SUV5"/>
<dbReference type="PANTHER" id="PTHR33446:SF2">
    <property type="entry name" value="PROTEIN TONB"/>
    <property type="match status" value="1"/>
</dbReference>
<dbReference type="HOGENOM" id="CLU_992707_0_0_10"/>
<keyword evidence="10" id="KW-0732">Signal</keyword>
<dbReference type="GO" id="GO:0015031">
    <property type="term" value="P:protein transport"/>
    <property type="evidence" value="ECO:0007669"/>
    <property type="project" value="UniProtKB-KW"/>
</dbReference>
<keyword evidence="4" id="KW-1003">Cell membrane</keyword>
<evidence type="ECO:0000256" key="6">
    <source>
        <dbReference type="ARBA" id="ARBA00022692"/>
    </source>
</evidence>
<keyword evidence="5" id="KW-0997">Cell inner membrane</keyword>
<dbReference type="GO" id="GO:0015891">
    <property type="term" value="P:siderophore transport"/>
    <property type="evidence" value="ECO:0007669"/>
    <property type="project" value="InterPro"/>
</dbReference>
<dbReference type="InterPro" id="IPR037682">
    <property type="entry name" value="TonB_C"/>
</dbReference>
<evidence type="ECO:0000256" key="5">
    <source>
        <dbReference type="ARBA" id="ARBA00022519"/>
    </source>
</evidence>
<evidence type="ECO:0000256" key="3">
    <source>
        <dbReference type="ARBA" id="ARBA00022448"/>
    </source>
</evidence>
<dbReference type="GO" id="GO:0055085">
    <property type="term" value="P:transmembrane transport"/>
    <property type="evidence" value="ECO:0007669"/>
    <property type="project" value="InterPro"/>
</dbReference>